<dbReference type="SUPFAM" id="SSF53187">
    <property type="entry name" value="Zn-dependent exopeptidases"/>
    <property type="match status" value="1"/>
</dbReference>
<dbReference type="GO" id="GO:0005737">
    <property type="term" value="C:cytoplasm"/>
    <property type="evidence" value="ECO:0007669"/>
    <property type="project" value="TreeGrafter"/>
</dbReference>
<dbReference type="InterPro" id="IPR002933">
    <property type="entry name" value="Peptidase_M20"/>
</dbReference>
<dbReference type="InterPro" id="IPR017144">
    <property type="entry name" value="Xaa-Arg_dipeptidase"/>
</dbReference>
<dbReference type="InterPro" id="IPR011650">
    <property type="entry name" value="Peptidase_M20_dimer"/>
</dbReference>
<dbReference type="InterPro" id="IPR017439">
    <property type="entry name" value="Amidohydrolase"/>
</dbReference>
<feature type="domain" description="Peptidase M20 dimerisation" evidence="2">
    <location>
        <begin position="172"/>
        <end position="260"/>
    </location>
</feature>
<gene>
    <name evidence="3" type="ORF">NE630_14960</name>
</gene>
<dbReference type="GO" id="GO:0046657">
    <property type="term" value="P:folic acid catabolic process"/>
    <property type="evidence" value="ECO:0007669"/>
    <property type="project" value="TreeGrafter"/>
</dbReference>
<dbReference type="PIRSF" id="PIRSF037226">
    <property type="entry name" value="Amidohydrolase_ACY1L2_prd"/>
    <property type="match status" value="1"/>
</dbReference>
<evidence type="ECO:0000259" key="2">
    <source>
        <dbReference type="Pfam" id="PF07687"/>
    </source>
</evidence>
<protein>
    <recommendedName>
        <fullName evidence="1">Peptidase M20 domain-containing protein 2</fullName>
    </recommendedName>
</protein>
<dbReference type="Proteomes" id="UP001205919">
    <property type="component" value="Unassembled WGS sequence"/>
</dbReference>
<dbReference type="PANTHER" id="PTHR30575">
    <property type="entry name" value="PEPTIDASE M20"/>
    <property type="match status" value="1"/>
</dbReference>
<dbReference type="InterPro" id="IPR036264">
    <property type="entry name" value="Bact_exopeptidase_dim_dom"/>
</dbReference>
<dbReference type="EMBL" id="JANFYT010000066">
    <property type="protein sequence ID" value="MCQ4815734.1"/>
    <property type="molecule type" value="Genomic_DNA"/>
</dbReference>
<dbReference type="InterPro" id="IPR052030">
    <property type="entry name" value="Peptidase_M20/M20A_hydrolases"/>
</dbReference>
<organism evidence="3 4">
    <name type="scientific">Cloacibacillus evryensis</name>
    <dbReference type="NCBI Taxonomy" id="508460"/>
    <lineage>
        <taxon>Bacteria</taxon>
        <taxon>Thermotogati</taxon>
        <taxon>Synergistota</taxon>
        <taxon>Synergistia</taxon>
        <taxon>Synergistales</taxon>
        <taxon>Synergistaceae</taxon>
        <taxon>Cloacibacillus</taxon>
    </lineage>
</organism>
<reference evidence="3 4" key="1">
    <citation type="submission" date="2022-06" db="EMBL/GenBank/DDBJ databases">
        <title>Isolation of gut microbiota from human fecal samples.</title>
        <authorList>
            <person name="Pamer E.G."/>
            <person name="Barat B."/>
            <person name="Waligurski E."/>
            <person name="Medina S."/>
            <person name="Paddock L."/>
            <person name="Mostad J."/>
        </authorList>
    </citation>
    <scope>NUCLEOTIDE SEQUENCE [LARGE SCALE GENOMIC DNA]</scope>
    <source>
        <strain evidence="3 4">DFI.9.90</strain>
    </source>
</reference>
<dbReference type="NCBIfam" id="TIGR01891">
    <property type="entry name" value="amidohydrolases"/>
    <property type="match status" value="1"/>
</dbReference>
<sequence>MSKQAFEKAHRYLAQKKSEMTAFSDYLAAHPELSEKEYESSRMMAEKLSAAGFSVEYPYLGLPTAFKAVKRSPDGVEKKPVVAIMAEYDALPGIGHGCGHNLHGTMALFAGLAVGEAIGDISGEIRVIGTPAEETDGAKVQMADAGVFDDVDLAFMFHSYAGESFADYRALGIDGLEFSFTGQTSHSAASPWKGRSAQNGMILFMDALNMLRLHMHDYCRMHAIIKEVRGAVNIIPDLAVCQVETRAPDKAMLAGLTEAVINCATGCAAATNTAVSWKKFMRSFDAMLPNLAAERLAEETMAEYGVLCTKNHLPTGSTDVGNVSYRCPAIQPELAIASEKMDLHTREFASATTSEEGHSALAEGAAIMTDIALKVLTERERREDILREFKSRASAV</sequence>
<comment type="similarity">
    <text evidence="1">Belongs to the peptidase M20A family.</text>
</comment>
<dbReference type="AlphaFoldDB" id="A0AAW5K976"/>
<keyword evidence="4" id="KW-1185">Reference proteome</keyword>
<dbReference type="PANTHER" id="PTHR30575:SF0">
    <property type="entry name" value="XAA-ARG DIPEPTIDASE"/>
    <property type="match status" value="1"/>
</dbReference>
<dbReference type="Pfam" id="PF07687">
    <property type="entry name" value="M20_dimer"/>
    <property type="match status" value="1"/>
</dbReference>
<evidence type="ECO:0000313" key="3">
    <source>
        <dbReference type="EMBL" id="MCQ4815734.1"/>
    </source>
</evidence>
<dbReference type="RefSeq" id="WP_008710504.1">
    <property type="nucleotide sequence ID" value="NZ_CABKQM010000006.1"/>
</dbReference>
<comment type="caution">
    <text evidence="3">The sequence shown here is derived from an EMBL/GenBank/DDBJ whole genome shotgun (WGS) entry which is preliminary data.</text>
</comment>
<dbReference type="GO" id="GO:0071713">
    <property type="term" value="F:para-aminobenzoyl-glutamate hydrolase activity"/>
    <property type="evidence" value="ECO:0007669"/>
    <property type="project" value="TreeGrafter"/>
</dbReference>
<dbReference type="Gene3D" id="3.40.630.10">
    <property type="entry name" value="Zn peptidases"/>
    <property type="match status" value="1"/>
</dbReference>
<name>A0AAW5K976_9BACT</name>
<evidence type="ECO:0000313" key="4">
    <source>
        <dbReference type="Proteomes" id="UP001205919"/>
    </source>
</evidence>
<dbReference type="SUPFAM" id="SSF55031">
    <property type="entry name" value="Bacterial exopeptidase dimerisation domain"/>
    <property type="match status" value="1"/>
</dbReference>
<proteinExistence type="inferred from homology"/>
<dbReference type="CDD" id="cd03887">
    <property type="entry name" value="M20_Acy1L2"/>
    <property type="match status" value="1"/>
</dbReference>
<evidence type="ECO:0000256" key="1">
    <source>
        <dbReference type="PIRNR" id="PIRNR037226"/>
    </source>
</evidence>
<dbReference type="GO" id="GO:0016805">
    <property type="term" value="F:dipeptidase activity"/>
    <property type="evidence" value="ECO:0007669"/>
    <property type="project" value="InterPro"/>
</dbReference>
<dbReference type="Gene3D" id="3.30.70.360">
    <property type="match status" value="1"/>
</dbReference>
<dbReference type="Pfam" id="PF01546">
    <property type="entry name" value="Peptidase_M20"/>
    <property type="match status" value="1"/>
</dbReference>
<accession>A0AAW5K976</accession>